<dbReference type="InterPro" id="IPR042184">
    <property type="entry name" value="YqeY/Aim41_N"/>
</dbReference>
<protein>
    <recommendedName>
        <fullName evidence="3">GatB/YqeY domain-containing protein</fullName>
    </recommendedName>
</protein>
<organism evidence="1 2">
    <name type="scientific">Candidatus Collierbacteria bacterium GW2011_GWF1_44_12</name>
    <dbReference type="NCBI Taxonomy" id="1618402"/>
    <lineage>
        <taxon>Bacteria</taxon>
        <taxon>Candidatus Collieribacteriota</taxon>
    </lineage>
</organism>
<reference evidence="1 2" key="1">
    <citation type="journal article" date="2015" name="Nature">
        <title>rRNA introns, odd ribosomes, and small enigmatic genomes across a large radiation of phyla.</title>
        <authorList>
            <person name="Brown C.T."/>
            <person name="Hug L.A."/>
            <person name="Thomas B.C."/>
            <person name="Sharon I."/>
            <person name="Castelle C.J."/>
            <person name="Singh A."/>
            <person name="Wilkins M.J."/>
            <person name="Williams K.H."/>
            <person name="Banfield J.F."/>
        </authorList>
    </citation>
    <scope>NUCLEOTIDE SEQUENCE [LARGE SCALE GENOMIC DNA]</scope>
</reference>
<proteinExistence type="predicted"/>
<dbReference type="Gene3D" id="1.10.10.410">
    <property type="match status" value="1"/>
</dbReference>
<accession>A0A0G1GWI8</accession>
<evidence type="ECO:0008006" key="3">
    <source>
        <dbReference type="Google" id="ProtNLM"/>
    </source>
</evidence>
<dbReference type="PANTHER" id="PTHR28055">
    <property type="entry name" value="ALTERED INHERITANCE OF MITOCHONDRIA PROTEIN 41, MITOCHONDRIAL"/>
    <property type="match status" value="1"/>
</dbReference>
<dbReference type="Gene3D" id="1.10.1510.10">
    <property type="entry name" value="Uncharacterised protein YqeY/AIM41 PF09424, N-terminal domain"/>
    <property type="match status" value="1"/>
</dbReference>
<gene>
    <name evidence="1" type="ORF">UW26_C0009G0004</name>
</gene>
<comment type="caution">
    <text evidence="1">The sequence shown here is derived from an EMBL/GenBank/DDBJ whole genome shotgun (WGS) entry which is preliminary data.</text>
</comment>
<dbReference type="InterPro" id="IPR023168">
    <property type="entry name" value="GatB_Yqey_C_2"/>
</dbReference>
<dbReference type="Pfam" id="PF09424">
    <property type="entry name" value="YqeY"/>
    <property type="match status" value="1"/>
</dbReference>
<dbReference type="SUPFAM" id="SSF89095">
    <property type="entry name" value="GatB/YqeY motif"/>
    <property type="match status" value="1"/>
</dbReference>
<dbReference type="InterPro" id="IPR003789">
    <property type="entry name" value="Asn/Gln_tRNA_amidoTrase-B-like"/>
</dbReference>
<dbReference type="Proteomes" id="UP000034097">
    <property type="component" value="Unassembled WGS sequence"/>
</dbReference>
<dbReference type="AlphaFoldDB" id="A0A0G1GWI8"/>
<dbReference type="InterPro" id="IPR019004">
    <property type="entry name" value="YqeY/Aim41"/>
</dbReference>
<evidence type="ECO:0000313" key="1">
    <source>
        <dbReference type="EMBL" id="KKT38995.1"/>
    </source>
</evidence>
<dbReference type="GO" id="GO:0016884">
    <property type="term" value="F:carbon-nitrogen ligase activity, with glutamine as amido-N-donor"/>
    <property type="evidence" value="ECO:0007669"/>
    <property type="project" value="InterPro"/>
</dbReference>
<name>A0A0G1GWI8_9BACT</name>
<dbReference type="PANTHER" id="PTHR28055:SF1">
    <property type="entry name" value="ALTERED INHERITANCE OF MITOCHONDRIA PROTEIN 41, MITOCHONDRIAL"/>
    <property type="match status" value="1"/>
</dbReference>
<sequence length="135" mass="14984">MVSAQKSGDSRLLGALRLIVSELSYAQVDHKDGELPDEDVVRVLFKEAKKRKESMDIYEKAGALDRVEQERYELGIITRYLPEMMAEKDVEVEVDKIAAETGLVGGRLMGAVMGRLKGKAEGAVINKIVNEKYKG</sequence>
<evidence type="ECO:0000313" key="2">
    <source>
        <dbReference type="Proteomes" id="UP000034097"/>
    </source>
</evidence>
<dbReference type="EMBL" id="LCHQ01000009">
    <property type="protein sequence ID" value="KKT38995.1"/>
    <property type="molecule type" value="Genomic_DNA"/>
</dbReference>